<name>A0A8W8N7L8_MAGGI</name>
<dbReference type="Gene3D" id="2.70.170.10">
    <property type="entry name" value="Neurotransmitter-gated ion-channel ligand-binding domain"/>
    <property type="match status" value="1"/>
</dbReference>
<dbReference type="EnsemblMetazoa" id="G5660.1">
    <property type="protein sequence ID" value="G5660.1:cds"/>
    <property type="gene ID" value="G5660"/>
</dbReference>
<evidence type="ECO:0000313" key="10">
    <source>
        <dbReference type="Proteomes" id="UP000005408"/>
    </source>
</evidence>
<evidence type="ECO:0000256" key="6">
    <source>
        <dbReference type="SAM" id="SignalP"/>
    </source>
</evidence>
<evidence type="ECO:0000259" key="7">
    <source>
        <dbReference type="Pfam" id="PF02931"/>
    </source>
</evidence>
<evidence type="ECO:0000313" key="9">
    <source>
        <dbReference type="EnsemblMetazoa" id="G5660.1:cds"/>
    </source>
</evidence>
<feature type="signal peptide" evidence="6">
    <location>
        <begin position="1"/>
        <end position="22"/>
    </location>
</feature>
<feature type="domain" description="Neurotransmitter-gated ion-channel transmembrane" evidence="8">
    <location>
        <begin position="255"/>
        <end position="341"/>
    </location>
</feature>
<dbReference type="Pfam" id="PF02932">
    <property type="entry name" value="Neur_chan_memb"/>
    <property type="match status" value="1"/>
</dbReference>
<dbReference type="GO" id="GO:0005230">
    <property type="term" value="F:extracellular ligand-gated monoatomic ion channel activity"/>
    <property type="evidence" value="ECO:0007669"/>
    <property type="project" value="InterPro"/>
</dbReference>
<evidence type="ECO:0000256" key="3">
    <source>
        <dbReference type="ARBA" id="ARBA00022989"/>
    </source>
</evidence>
<dbReference type="OMA" id="INSICCC"/>
<dbReference type="InterPro" id="IPR036734">
    <property type="entry name" value="Neur_chan_lig-bd_sf"/>
</dbReference>
<evidence type="ECO:0000256" key="5">
    <source>
        <dbReference type="SAM" id="Phobius"/>
    </source>
</evidence>
<dbReference type="InterPro" id="IPR006029">
    <property type="entry name" value="Neurotrans-gated_channel_TM"/>
</dbReference>
<reference evidence="9" key="1">
    <citation type="submission" date="2022-08" db="UniProtKB">
        <authorList>
            <consortium name="EnsemblMetazoa"/>
        </authorList>
    </citation>
    <scope>IDENTIFICATION</scope>
    <source>
        <strain evidence="9">05x7-T-G4-1.051#20</strain>
    </source>
</reference>
<keyword evidence="3 5" id="KW-1133">Transmembrane helix</keyword>
<accession>A0A8W8N7L8</accession>
<evidence type="ECO:0000256" key="1">
    <source>
        <dbReference type="ARBA" id="ARBA00004141"/>
    </source>
</evidence>
<dbReference type="SUPFAM" id="SSF63712">
    <property type="entry name" value="Nicotinic receptor ligand binding domain-like"/>
    <property type="match status" value="1"/>
</dbReference>
<comment type="subcellular location">
    <subcellularLocation>
        <location evidence="1">Membrane</location>
        <topology evidence="1">Multi-pass membrane protein</topology>
    </subcellularLocation>
</comment>
<keyword evidence="6" id="KW-0732">Signal</keyword>
<dbReference type="Proteomes" id="UP000005408">
    <property type="component" value="Unassembled WGS sequence"/>
</dbReference>
<dbReference type="PANTHER" id="PTHR18945">
    <property type="entry name" value="NEUROTRANSMITTER GATED ION CHANNEL"/>
    <property type="match status" value="1"/>
</dbReference>
<feature type="transmembrane region" description="Helical" evidence="5">
    <location>
        <begin position="310"/>
        <end position="336"/>
    </location>
</feature>
<dbReference type="Pfam" id="PF02931">
    <property type="entry name" value="Neur_chan_LBD"/>
    <property type="match status" value="1"/>
</dbReference>
<dbReference type="EnsemblMetazoa" id="G5660.3">
    <property type="protein sequence ID" value="G5660.3:cds"/>
    <property type="gene ID" value="G5660"/>
</dbReference>
<keyword evidence="2 5" id="KW-0812">Transmembrane</keyword>
<feature type="transmembrane region" description="Helical" evidence="5">
    <location>
        <begin position="250"/>
        <end position="270"/>
    </location>
</feature>
<dbReference type="PRINTS" id="PR00252">
    <property type="entry name" value="NRIONCHANNEL"/>
</dbReference>
<keyword evidence="4 5" id="KW-0472">Membrane</keyword>
<dbReference type="GO" id="GO:0004888">
    <property type="term" value="F:transmembrane signaling receptor activity"/>
    <property type="evidence" value="ECO:0007669"/>
    <property type="project" value="InterPro"/>
</dbReference>
<evidence type="ECO:0000256" key="4">
    <source>
        <dbReference type="ARBA" id="ARBA00023136"/>
    </source>
</evidence>
<dbReference type="CDD" id="cd18989">
    <property type="entry name" value="LGIC_ECD_cation"/>
    <property type="match status" value="1"/>
</dbReference>
<dbReference type="AlphaFoldDB" id="A0A8W8N7L8"/>
<dbReference type="CDD" id="cd19051">
    <property type="entry name" value="LGIC_TM_cation"/>
    <property type="match status" value="1"/>
</dbReference>
<dbReference type="SUPFAM" id="SSF90112">
    <property type="entry name" value="Neurotransmitter-gated ion-channel transmembrane pore"/>
    <property type="match status" value="1"/>
</dbReference>
<evidence type="ECO:0000256" key="2">
    <source>
        <dbReference type="ARBA" id="ARBA00022692"/>
    </source>
</evidence>
<proteinExistence type="predicted"/>
<dbReference type="EnsemblMetazoa" id="G5660.5">
    <property type="protein sequence ID" value="G5660.5:cds"/>
    <property type="gene ID" value="G5660"/>
</dbReference>
<protein>
    <recommendedName>
        <fullName evidence="11">Neuronal acetylcholine receptor subunit alpha-6</fullName>
    </recommendedName>
</protein>
<feature type="transmembrane region" description="Helical" evidence="5">
    <location>
        <begin position="282"/>
        <end position="298"/>
    </location>
</feature>
<dbReference type="Gene3D" id="1.20.58.390">
    <property type="entry name" value="Neurotransmitter-gated ion-channel transmembrane domain"/>
    <property type="match status" value="1"/>
</dbReference>
<sequence length="434" mass="49655">MPYKVGLYTLVLFVSWWNHALPQSSPLPTPPTYSRALETALRAELFDGSNYSTLQRPDKKVDVRLSLTLLTVNELNIKDQVLSISGYLSVTWRDDRLSWKDTTSTSQDYSSINFLFSTEERVWTPAIIVENSVEDISVISDSKIPMRITWDGIIHWNPTGIYKVFCESDITYYPLDTQTCSIKISTWGYTQGEIQLQLNNQKTFDTSFYNENGEWDLYSATGIKSSDRSRGGESYSSLTFTLTLRRKPEFHIINTIFPMILMAFLIPMVYKLPPESGEKMGYCLTVLLAYAVYLSLISDNIPSTSKNICYLSVYLCLTLAYSTISVTIVSCILNAYAQGEKKVTGSINSICCCIRSKRVADKNHVTYYGDHRRMRIEEFPPDYDSETNVISYREYSKILDKIFFVVYIVIITITTAVFLILLLIHFYSIEEKSS</sequence>
<evidence type="ECO:0000259" key="8">
    <source>
        <dbReference type="Pfam" id="PF02932"/>
    </source>
</evidence>
<organism evidence="9 10">
    <name type="scientific">Magallana gigas</name>
    <name type="common">Pacific oyster</name>
    <name type="synonym">Crassostrea gigas</name>
    <dbReference type="NCBI Taxonomy" id="29159"/>
    <lineage>
        <taxon>Eukaryota</taxon>
        <taxon>Metazoa</taxon>
        <taxon>Spiralia</taxon>
        <taxon>Lophotrochozoa</taxon>
        <taxon>Mollusca</taxon>
        <taxon>Bivalvia</taxon>
        <taxon>Autobranchia</taxon>
        <taxon>Pteriomorphia</taxon>
        <taxon>Ostreida</taxon>
        <taxon>Ostreoidea</taxon>
        <taxon>Ostreidae</taxon>
        <taxon>Magallana</taxon>
    </lineage>
</organism>
<dbReference type="EnsemblMetazoa" id="G5660.2">
    <property type="protein sequence ID" value="G5660.2:cds"/>
    <property type="gene ID" value="G5660"/>
</dbReference>
<dbReference type="GO" id="GO:0016020">
    <property type="term" value="C:membrane"/>
    <property type="evidence" value="ECO:0007669"/>
    <property type="project" value="UniProtKB-SubCell"/>
</dbReference>
<dbReference type="InterPro" id="IPR006201">
    <property type="entry name" value="Neur_channel"/>
</dbReference>
<dbReference type="InterPro" id="IPR036719">
    <property type="entry name" value="Neuro-gated_channel_TM_sf"/>
</dbReference>
<feature type="transmembrane region" description="Helical" evidence="5">
    <location>
        <begin position="402"/>
        <end position="427"/>
    </location>
</feature>
<dbReference type="FunFam" id="2.70.170.10:FF:000028">
    <property type="entry name" value="AcetylCholine Receptor"/>
    <property type="match status" value="1"/>
</dbReference>
<dbReference type="InterPro" id="IPR006202">
    <property type="entry name" value="Neur_chan_lig-bd"/>
</dbReference>
<feature type="chain" id="PRO_5042432051" description="Neuronal acetylcholine receptor subunit alpha-6" evidence="6">
    <location>
        <begin position="23"/>
        <end position="434"/>
    </location>
</feature>
<feature type="domain" description="Neurotransmitter-gated ion-channel ligand-binding" evidence="7">
    <location>
        <begin position="39"/>
        <end position="248"/>
    </location>
</feature>
<keyword evidence="10" id="KW-1185">Reference proteome</keyword>
<evidence type="ECO:0008006" key="11">
    <source>
        <dbReference type="Google" id="ProtNLM"/>
    </source>
</evidence>
<dbReference type="InterPro" id="IPR038050">
    <property type="entry name" value="Neuro_actylchol_rec"/>
</dbReference>
<dbReference type="OrthoDB" id="6099057at2759"/>